<dbReference type="RefSeq" id="WP_023395384.1">
    <property type="nucleotide sequence ID" value="NZ_ASGZ01000059.1"/>
</dbReference>
<evidence type="ECO:0000313" key="3">
    <source>
        <dbReference type="Proteomes" id="UP000017840"/>
    </source>
</evidence>
<keyword evidence="3" id="KW-1185">Reference proteome</keyword>
<dbReference type="EMBL" id="ASGZ01000059">
    <property type="protein sequence ID" value="ESP87404.1"/>
    <property type="molecule type" value="Genomic_DNA"/>
</dbReference>
<dbReference type="AlphaFoldDB" id="V4HHN4"/>
<comment type="caution">
    <text evidence="2">The sequence shown here is derived from an EMBL/GenBank/DDBJ whole genome shotgun (WGS) entry which is preliminary data.</text>
</comment>
<keyword evidence="1" id="KW-1133">Transmembrane helix</keyword>
<dbReference type="Proteomes" id="UP000017840">
    <property type="component" value="Unassembled WGS sequence"/>
</dbReference>
<feature type="transmembrane region" description="Helical" evidence="1">
    <location>
        <begin position="16"/>
        <end position="35"/>
    </location>
</feature>
<evidence type="ECO:0000313" key="2">
    <source>
        <dbReference type="EMBL" id="ESP87404.1"/>
    </source>
</evidence>
<reference evidence="2 3" key="1">
    <citation type="journal article" date="2013" name="Genome Announc.">
        <title>Draft Genome Sequence of 'Candidatus Halobonum tyrrellensis' Strain G22, Isolated from the Hypersaline Waters of Lake Tyrrell, Australia.</title>
        <authorList>
            <person name="Ugalde J.A."/>
            <person name="Narasingarao P."/>
            <person name="Kuo S."/>
            <person name="Podell S."/>
            <person name="Allen E.E."/>
        </authorList>
    </citation>
    <scope>NUCLEOTIDE SEQUENCE [LARGE SCALE GENOMIC DNA]</scope>
    <source>
        <strain evidence="2 3">G22</strain>
    </source>
</reference>
<sequence length="74" mass="7279">MDEASARKAVAGGSKLWALPLAALAVVAVVAPFLLDADAFGMMFGLVVGGAFGVAALAVASDATPDGHPIRRAG</sequence>
<accession>V4HHN4</accession>
<proteinExistence type="predicted"/>
<evidence type="ECO:0000256" key="1">
    <source>
        <dbReference type="SAM" id="Phobius"/>
    </source>
</evidence>
<keyword evidence="1" id="KW-0472">Membrane</keyword>
<name>V4HHN4_9EURY</name>
<organism evidence="2 3">
    <name type="scientific">Candidatus Halobonum tyrrellensis G22</name>
    <dbReference type="NCBI Taxonomy" id="1324957"/>
    <lineage>
        <taxon>Archaea</taxon>
        <taxon>Methanobacteriati</taxon>
        <taxon>Methanobacteriota</taxon>
        <taxon>Stenosarchaea group</taxon>
        <taxon>Halobacteria</taxon>
        <taxon>Halobacteriales</taxon>
        <taxon>Haloferacaceae</taxon>
        <taxon>Candidatus Halobonum</taxon>
    </lineage>
</organism>
<gene>
    <name evidence="2" type="ORF">K933_14053</name>
</gene>
<protein>
    <submittedName>
        <fullName evidence="2">Uncharacterized protein</fullName>
    </submittedName>
</protein>
<feature type="transmembrane region" description="Helical" evidence="1">
    <location>
        <begin position="41"/>
        <end position="61"/>
    </location>
</feature>
<keyword evidence="1" id="KW-0812">Transmembrane</keyword>